<keyword evidence="1 2" id="KW-0129">CBS domain</keyword>
<organism evidence="4 5">
    <name type="scientific">Paenibacillus hexagrammi</name>
    <dbReference type="NCBI Taxonomy" id="2908839"/>
    <lineage>
        <taxon>Bacteria</taxon>
        <taxon>Bacillati</taxon>
        <taxon>Bacillota</taxon>
        <taxon>Bacilli</taxon>
        <taxon>Bacillales</taxon>
        <taxon>Paenibacillaceae</taxon>
        <taxon>Paenibacillus</taxon>
    </lineage>
</organism>
<dbReference type="PANTHER" id="PTHR43080:SF26">
    <property type="entry name" value="REGULATORY PROTEIN"/>
    <property type="match status" value="1"/>
</dbReference>
<dbReference type="SMART" id="SM00116">
    <property type="entry name" value="CBS"/>
    <property type="match status" value="2"/>
</dbReference>
<sequence>MKASDIMITPVVKALETDTIRTVLEKFVNQRIGGVPIVDHANQIKGYISDGDIMRAVSTQSKVFIASPFYTSAWLDTQTLEEKYHEILDLCVMEFAKTKVVTVNVNTELEDVATILGRRHLKKVVVEKNGGYLAGVISRGDMVRFLSRHCSKKLLS</sequence>
<dbReference type="InterPro" id="IPR051257">
    <property type="entry name" value="Diverse_CBS-Domain"/>
</dbReference>
<keyword evidence="5" id="KW-1185">Reference proteome</keyword>
<accession>A0ABY3SG16</accession>
<dbReference type="PROSITE" id="PS51371">
    <property type="entry name" value="CBS"/>
    <property type="match status" value="2"/>
</dbReference>
<dbReference type="Gene3D" id="3.10.580.10">
    <property type="entry name" value="CBS-domain"/>
    <property type="match status" value="1"/>
</dbReference>
<name>A0ABY3SG16_9BACL</name>
<dbReference type="InterPro" id="IPR000644">
    <property type="entry name" value="CBS_dom"/>
</dbReference>
<feature type="domain" description="CBS" evidence="3">
    <location>
        <begin position="7"/>
        <end position="63"/>
    </location>
</feature>
<feature type="domain" description="CBS" evidence="3">
    <location>
        <begin position="96"/>
        <end position="154"/>
    </location>
</feature>
<evidence type="ECO:0000313" key="5">
    <source>
        <dbReference type="Proteomes" id="UP001649230"/>
    </source>
</evidence>
<dbReference type="Pfam" id="PF00571">
    <property type="entry name" value="CBS"/>
    <property type="match status" value="2"/>
</dbReference>
<evidence type="ECO:0000256" key="1">
    <source>
        <dbReference type="ARBA" id="ARBA00023122"/>
    </source>
</evidence>
<dbReference type="RefSeq" id="WP_235119260.1">
    <property type="nucleotide sequence ID" value="NZ_CP090978.1"/>
</dbReference>
<reference evidence="4 5" key="1">
    <citation type="journal article" date="2024" name="Int. J. Syst. Evol. Microbiol.">
        <title>Paenibacillus hexagrammi sp. nov., a novel bacterium isolated from the gut content of Hexagrammos agrammus.</title>
        <authorList>
            <person name="Jung H.K."/>
            <person name="Kim D.G."/>
            <person name="Zin H."/>
            <person name="Park J."/>
            <person name="Jung H."/>
            <person name="Kim Y.O."/>
            <person name="Kong H.J."/>
            <person name="Kim J.W."/>
            <person name="Kim Y.S."/>
        </authorList>
    </citation>
    <scope>NUCLEOTIDE SEQUENCE [LARGE SCALE GENOMIC DNA]</scope>
    <source>
        <strain evidence="4 5">YPD9-1</strain>
    </source>
</reference>
<proteinExistence type="predicted"/>
<evidence type="ECO:0000259" key="3">
    <source>
        <dbReference type="PROSITE" id="PS51371"/>
    </source>
</evidence>
<dbReference type="EMBL" id="CP090978">
    <property type="protein sequence ID" value="UJF32917.1"/>
    <property type="molecule type" value="Genomic_DNA"/>
</dbReference>
<dbReference type="Proteomes" id="UP001649230">
    <property type="component" value="Chromosome"/>
</dbReference>
<dbReference type="InterPro" id="IPR046342">
    <property type="entry name" value="CBS_dom_sf"/>
</dbReference>
<evidence type="ECO:0000313" key="4">
    <source>
        <dbReference type="EMBL" id="UJF32917.1"/>
    </source>
</evidence>
<dbReference type="SUPFAM" id="SSF54631">
    <property type="entry name" value="CBS-domain pair"/>
    <property type="match status" value="1"/>
</dbReference>
<protein>
    <submittedName>
        <fullName evidence="4">CBS domain-containing protein</fullName>
    </submittedName>
</protein>
<dbReference type="PANTHER" id="PTHR43080">
    <property type="entry name" value="CBS DOMAIN-CONTAINING PROTEIN CBSX3, MITOCHONDRIAL"/>
    <property type="match status" value="1"/>
</dbReference>
<evidence type="ECO:0000256" key="2">
    <source>
        <dbReference type="PROSITE-ProRule" id="PRU00703"/>
    </source>
</evidence>
<gene>
    <name evidence="4" type="ORF">L0M14_25625</name>
</gene>